<reference evidence="8 9" key="1">
    <citation type="submission" date="2024-06" db="EMBL/GenBank/DDBJ databases">
        <authorList>
            <person name="Kraege A."/>
            <person name="Thomma B."/>
        </authorList>
    </citation>
    <scope>NUCLEOTIDE SEQUENCE [LARGE SCALE GENOMIC DNA]</scope>
</reference>
<dbReference type="SMART" id="SM00823">
    <property type="entry name" value="PKS_PP"/>
    <property type="match status" value="4"/>
</dbReference>
<evidence type="ECO:0000256" key="3">
    <source>
        <dbReference type="ARBA" id="ARBA00022679"/>
    </source>
</evidence>
<dbReference type="Pfam" id="PF08659">
    <property type="entry name" value="KR"/>
    <property type="match status" value="2"/>
</dbReference>
<dbReference type="Pfam" id="PF00109">
    <property type="entry name" value="ketoacyl-synt"/>
    <property type="match status" value="2"/>
</dbReference>
<feature type="domain" description="Carrier" evidence="5">
    <location>
        <begin position="541"/>
        <end position="618"/>
    </location>
</feature>
<dbReference type="Pfam" id="PF21089">
    <property type="entry name" value="PKS_DH_N"/>
    <property type="match status" value="2"/>
</dbReference>
<comment type="caution">
    <text evidence="8">The sequence shown here is derived from an EMBL/GenBank/DDBJ whole genome shotgun (WGS) entry which is preliminary data.</text>
</comment>
<feature type="domain" description="Ketosynthase family 3 (KS3)" evidence="6">
    <location>
        <begin position="634"/>
        <end position="1049"/>
    </location>
</feature>
<dbReference type="InterPro" id="IPR036291">
    <property type="entry name" value="NAD(P)-bd_dom_sf"/>
</dbReference>
<dbReference type="Gene3D" id="1.10.1200.10">
    <property type="entry name" value="ACP-like"/>
    <property type="match status" value="4"/>
</dbReference>
<evidence type="ECO:0000256" key="4">
    <source>
        <dbReference type="PROSITE-ProRule" id="PRU01363"/>
    </source>
</evidence>
<dbReference type="InterPro" id="IPR036736">
    <property type="entry name" value="ACP-like_sf"/>
</dbReference>
<evidence type="ECO:0000259" key="7">
    <source>
        <dbReference type="PROSITE" id="PS52019"/>
    </source>
</evidence>
<name>A0ABP1FZC4_9CHLO</name>
<dbReference type="Gene3D" id="3.40.50.720">
    <property type="entry name" value="NAD(P)-binding Rossmann-like Domain"/>
    <property type="match status" value="2"/>
</dbReference>
<gene>
    <name evidence="8" type="primary">g6075</name>
    <name evidence="8" type="ORF">VP750_LOCUS5202</name>
</gene>
<accession>A0ABP1FZC4</accession>
<evidence type="ECO:0000313" key="8">
    <source>
        <dbReference type="EMBL" id="CAL5223543.1"/>
    </source>
</evidence>
<keyword evidence="2" id="KW-0597">Phosphoprotein</keyword>
<evidence type="ECO:0000256" key="2">
    <source>
        <dbReference type="ARBA" id="ARBA00022553"/>
    </source>
</evidence>
<feature type="domain" description="Carrier" evidence="5">
    <location>
        <begin position="454"/>
        <end position="528"/>
    </location>
</feature>
<dbReference type="Proteomes" id="UP001497392">
    <property type="component" value="Unassembled WGS sequence"/>
</dbReference>
<comment type="caution">
    <text evidence="4">Lacks conserved residue(s) required for the propagation of feature annotation.</text>
</comment>
<dbReference type="Pfam" id="PF00550">
    <property type="entry name" value="PP-binding"/>
    <property type="match status" value="4"/>
</dbReference>
<dbReference type="InterPro" id="IPR057326">
    <property type="entry name" value="KR_dom"/>
</dbReference>
<dbReference type="SUPFAM" id="SSF47336">
    <property type="entry name" value="ACP-like"/>
    <property type="match status" value="4"/>
</dbReference>
<dbReference type="SMART" id="SM00822">
    <property type="entry name" value="PKS_KR"/>
    <property type="match status" value="2"/>
</dbReference>
<dbReference type="InterPro" id="IPR006162">
    <property type="entry name" value="Ppantetheine_attach_site"/>
</dbReference>
<feature type="domain" description="Ketosynthase family 3 (KS3)" evidence="6">
    <location>
        <begin position="1828"/>
        <end position="2204"/>
    </location>
</feature>
<dbReference type="InterPro" id="IPR009081">
    <property type="entry name" value="PP-bd_ACP"/>
</dbReference>
<dbReference type="PANTHER" id="PTHR43775">
    <property type="entry name" value="FATTY ACID SYNTHASE"/>
    <property type="match status" value="1"/>
</dbReference>
<protein>
    <submittedName>
        <fullName evidence="8">G6075 protein</fullName>
    </submittedName>
</protein>
<keyword evidence="1" id="KW-0596">Phosphopantetheine</keyword>
<dbReference type="InterPro" id="IPR049552">
    <property type="entry name" value="PKS_DH_N"/>
</dbReference>
<dbReference type="SMART" id="SM00826">
    <property type="entry name" value="PKS_DH"/>
    <property type="match status" value="1"/>
</dbReference>
<dbReference type="SMART" id="SM01294">
    <property type="entry name" value="PKS_PP_betabranch"/>
    <property type="match status" value="3"/>
</dbReference>
<dbReference type="EMBL" id="CAXHTA020000009">
    <property type="protein sequence ID" value="CAL5223543.1"/>
    <property type="molecule type" value="Genomic_DNA"/>
</dbReference>
<dbReference type="Pfam" id="PF02801">
    <property type="entry name" value="Ketoacyl-synt_C"/>
    <property type="match status" value="2"/>
</dbReference>
<keyword evidence="3" id="KW-0808">Transferase</keyword>
<dbReference type="PANTHER" id="PTHR43775:SF37">
    <property type="entry name" value="SI:DKEY-61P9.11"/>
    <property type="match status" value="1"/>
</dbReference>
<dbReference type="PROSITE" id="PS52019">
    <property type="entry name" value="PKS_MFAS_DH"/>
    <property type="match status" value="1"/>
</dbReference>
<dbReference type="PROSITE" id="PS00012">
    <property type="entry name" value="PHOSPHOPANTETHEINE"/>
    <property type="match status" value="4"/>
</dbReference>
<dbReference type="SUPFAM" id="SSF51735">
    <property type="entry name" value="NAD(P)-binding Rossmann-fold domains"/>
    <property type="match status" value="2"/>
</dbReference>
<dbReference type="InterPro" id="IPR016039">
    <property type="entry name" value="Thiolase-like"/>
</dbReference>
<evidence type="ECO:0000313" key="9">
    <source>
        <dbReference type="Proteomes" id="UP001497392"/>
    </source>
</evidence>
<keyword evidence="9" id="KW-1185">Reference proteome</keyword>
<dbReference type="InterPro" id="IPR050091">
    <property type="entry name" value="PKS_NRPS_Biosynth_Enz"/>
</dbReference>
<organism evidence="8 9">
    <name type="scientific">Coccomyxa viridis</name>
    <dbReference type="NCBI Taxonomy" id="1274662"/>
    <lineage>
        <taxon>Eukaryota</taxon>
        <taxon>Viridiplantae</taxon>
        <taxon>Chlorophyta</taxon>
        <taxon>core chlorophytes</taxon>
        <taxon>Trebouxiophyceae</taxon>
        <taxon>Trebouxiophyceae incertae sedis</taxon>
        <taxon>Coccomyxaceae</taxon>
        <taxon>Coccomyxa</taxon>
    </lineage>
</organism>
<dbReference type="InterPro" id="IPR014030">
    <property type="entry name" value="Ketoacyl_synth_N"/>
</dbReference>
<dbReference type="InterPro" id="IPR013968">
    <property type="entry name" value="PKS_KR"/>
</dbReference>
<dbReference type="CDD" id="cd00833">
    <property type="entry name" value="PKS"/>
    <property type="match status" value="2"/>
</dbReference>
<feature type="domain" description="Carrier" evidence="5">
    <location>
        <begin position="1633"/>
        <end position="1707"/>
    </location>
</feature>
<dbReference type="PROSITE" id="PS50075">
    <property type="entry name" value="CARRIER"/>
    <property type="match status" value="4"/>
</dbReference>
<feature type="domain" description="Carrier" evidence="5">
    <location>
        <begin position="1727"/>
        <end position="1801"/>
    </location>
</feature>
<dbReference type="Gene3D" id="3.10.129.10">
    <property type="entry name" value="Hotdog Thioesterase"/>
    <property type="match status" value="1"/>
</dbReference>
<dbReference type="InterPro" id="IPR014031">
    <property type="entry name" value="Ketoacyl_synth_C"/>
</dbReference>
<evidence type="ECO:0000259" key="5">
    <source>
        <dbReference type="PROSITE" id="PS50075"/>
    </source>
</evidence>
<dbReference type="SUPFAM" id="SSF53901">
    <property type="entry name" value="Thiolase-like"/>
    <property type="match status" value="2"/>
</dbReference>
<dbReference type="InterPro" id="IPR020807">
    <property type="entry name" value="PKS_DH"/>
</dbReference>
<evidence type="ECO:0000256" key="1">
    <source>
        <dbReference type="ARBA" id="ARBA00022450"/>
    </source>
</evidence>
<dbReference type="Gene3D" id="3.40.47.10">
    <property type="match status" value="2"/>
</dbReference>
<dbReference type="InterPro" id="IPR042104">
    <property type="entry name" value="PKS_dehydratase_sf"/>
</dbReference>
<proteinExistence type="predicted"/>
<dbReference type="PROSITE" id="PS52004">
    <property type="entry name" value="KS3_2"/>
    <property type="match status" value="2"/>
</dbReference>
<sequence length="2312" mass="240674">MLYEARWQAFGASRRQLERLNTLACRRHSIVALDRRGKVVQKSGIGCGATLMTATIYGMSVFQSTASLAGTNQVVLCTHGGCESAWGSSLARASTACHGEIGHALHAMMRCNATELTQISWRARDTSSTQAAPAVTDCATDTAAELTNWANTMAAPLLVSCARSIPGHNPREMGCGRQANWVIGGGLGALGGLMAAWLADGGCGRLTLLSRSGHLRSQDNAMRHLLFSHTTVTMERVDIGAAQEAAACLEAAGSEGQLGGILHASGILHDALIGQQTPALVREVYAPKVAGGKALMKAAGCHPLSQALLFSSIAALTGPAGSANYAAANAALDAAAAQYSNHGLPVQSIQWGAWSSLGMVATSAAVLARMQRGGITAIVPLMGLHALHSILGIGSSTVAAVPFCWEVFSVTPQGRSPFYSNFAGTSAPVHKVSDPNTAAKSRSELYASTPQAGMAIDAIEPVVLEVLSSVLGSQPGLDVPLVQAGLDSLGAVEVRNELSQKLRLELPSTAVFDYPTVSALCNFIGTVTARTSGKGGAVKVDSTVSREGVLSGIHAIVRSIAGADVAPDAPLSQAGLDSLASVELRNDLGRTFDIELPSTVAFDYPTINALADQIMELTLAAQQHSSTHITPSPNNTTAYLSRDTQHVIAIDSCAGRFSQPAAGGHAIDSARVTPLERWDVDSAAPAVSRKPGSRFGRFMNGVEDFDAACFGIHASEALVMDPQQRLMLEDSWQVLQHWHPEAAKEPETAVIAALSFWDYSLVASVQGSDTYKATGRCFSVAAGRISYSYGLKGPAISIDTACSSSLSGTSMIASMLQRGVCGRAVLTAVLCTLDPATIGMLAAANMLAPDGRCKTLDSAADGHNADSAAPLNVVLGSAINQDGRSSSLTAPNGPSQQQVMRLAVEAACLHGSEVVCLEMHGTGTPLGDPIEIGAAAAVFGKLAWSAPGEDEKPSHALCLGAVKSTLGHTEPAAGATAICRTLFRHVQAATADILHLTKVNPYVASTLGGTFSAHLPRQMSGSPQLRGDAYTGISGFAFQGTNAHVILGRKAQSAGSATLLAKAQWQRKRHWFSPQPHLLLIQAITGAAEGGSMVFDVGLHQPSASYLLEHQVMGRPILPGTAMLDSCLSAPSTLLTGDSLKPGLALENSAISAPLILPRVPSTGHLCLRQGHWTKHLAASLRRGADIAAASRDPAALDASTHFGALFDVDQGQMPRVPIRLDHMSKPSNFKGAGCWAYADSGLHRQQPQSGVRVSSFAMQGAAGTLLAKLGSLTSQPLRAQRLKLAASVSALEATYAFLTAIEGLPGQSDLLEASAAVAGFLRTAVLEDPKILGCWQQPALQRQEARPVFCQPGAYIISGGLGSLGLLVTKWLSQSQSGQTNAAVLLGRTGRGPTSEEAAATAAQAAAWLCIVRCDAGVQEEAAAACACSQGLHKPWNGYMHAGGVLADALVPKQSAASLRTVFSPKVNALSNIQAGLHLLPLQTAHVFASISADVGNAGQSNYAAANAAVSTMMLSSAQKVSLQASARALWVVQLVGAHGQVPAWLQQTQISVAAFYAKVLIVALQASAELSSPWPATTAAAAILWDNLLKAPGRRHAMYDDFRVEVIHPVEALPGHPKFPQGYARADGGDFQSKSVLADILNIIERALGGRIGADQPLMEAGLDSLGAVELRNAIGSKFDIDLPATAVFDYPTASALADHIKARMVPSQKALREDPMCHPVGVTRTGQSVAAKLMAILLEVVGATVSETEPLMEAGLDSLGAVELRNAISAAFAVDVPATVAFDYPTVAALASHISSKVAPQQARVALATTAVDVDLGRAFRASISAGLQVTGIGCIYPGPKQGVEGFWEAMQCGQTLQRCVPLERWDMDSLYDPEGSAGSSYTRFGAFAADVDLHDAAFFRLSRTEAVAVDPQTRLLLQVSAEAVQQSGGAVRSTGTYIGCMFLDYMSLQREGYGMSSTGAVMTGSGLPYQSGRVAYAFNLQGPCNGIDTACSSSLVAAHNARQGILSGECEAALAGGINVMLWHDITSGICQLQALSPVGRCKSFEASADGYGRGEGFNAVVMQAPDLSGRLVAQGRALIQGSAVNQDGRSSSLTAPNGPAQQALVGAAIRSGDQRAVDVSYVAVHGTGTPLGDPIEIGALSAALACQGPFVPRAVADWAKRASHAPMLPRQLGALCEALLAGTSSFGMSGVNAHMLVSAPPQLPSVQNMHLLHWQDQRFWPGPALRRLAHPAPGDSTSGTSRFVSRLDKAAVAFLQDHSVKGRIILPATAMLEAAAEASSMLHDAVDVSADSALKHTSFLRALALQR</sequence>
<dbReference type="InterPro" id="IPR049900">
    <property type="entry name" value="PKS_mFAS_DH"/>
</dbReference>
<feature type="domain" description="PKS/mFAS DH" evidence="7">
    <location>
        <begin position="2230"/>
        <end position="2312"/>
    </location>
</feature>
<dbReference type="InterPro" id="IPR020806">
    <property type="entry name" value="PKS_PP-bd"/>
</dbReference>
<dbReference type="Gene3D" id="3.10.129.110">
    <property type="entry name" value="Polyketide synthase dehydratase"/>
    <property type="match status" value="1"/>
</dbReference>
<evidence type="ECO:0000259" key="6">
    <source>
        <dbReference type="PROSITE" id="PS52004"/>
    </source>
</evidence>
<dbReference type="InterPro" id="IPR020841">
    <property type="entry name" value="PKS_Beta-ketoAc_synthase_dom"/>
</dbReference>
<dbReference type="SMART" id="SM00825">
    <property type="entry name" value="PKS_KS"/>
    <property type="match status" value="2"/>
</dbReference>